<sequence length="77" mass="9041">MNIQAEKLKLIEWLAGVTDQTVIERIKYLKENQPAEADWWEEITQAEKDAIDQGLDDAQNGKVTAHEEVKKRYEKWL</sequence>
<protein>
    <recommendedName>
        <fullName evidence="3">Addiction module protein</fullName>
    </recommendedName>
</protein>
<proteinExistence type="predicted"/>
<evidence type="ECO:0008006" key="3">
    <source>
        <dbReference type="Google" id="ProtNLM"/>
    </source>
</evidence>
<evidence type="ECO:0000313" key="1">
    <source>
        <dbReference type="EMBL" id="KAA5542869.1"/>
    </source>
</evidence>
<comment type="caution">
    <text evidence="1">The sequence shown here is derived from an EMBL/GenBank/DDBJ whole genome shotgun (WGS) entry which is preliminary data.</text>
</comment>
<reference evidence="1 2" key="1">
    <citation type="submission" date="2019-09" db="EMBL/GenBank/DDBJ databases">
        <title>Genome sequence and assembly of Adhaeribacter sp.</title>
        <authorList>
            <person name="Chhetri G."/>
        </authorList>
    </citation>
    <scope>NUCLEOTIDE SEQUENCE [LARGE SCALE GENOMIC DNA]</scope>
    <source>
        <strain evidence="1 2">DK36</strain>
    </source>
</reference>
<dbReference type="EMBL" id="VWSF01000016">
    <property type="protein sequence ID" value="KAA5542869.1"/>
    <property type="molecule type" value="Genomic_DNA"/>
</dbReference>
<name>A0A5M6DA76_9BACT</name>
<dbReference type="AlphaFoldDB" id="A0A5M6DA76"/>
<gene>
    <name evidence="1" type="ORF">F0145_18190</name>
</gene>
<accession>A0A5M6DA76</accession>
<dbReference type="RefSeq" id="WP_150090572.1">
    <property type="nucleotide sequence ID" value="NZ_VWSF01000016.1"/>
</dbReference>
<dbReference type="Proteomes" id="UP000323426">
    <property type="component" value="Unassembled WGS sequence"/>
</dbReference>
<organism evidence="1 2">
    <name type="scientific">Adhaeribacter rhizoryzae</name>
    <dbReference type="NCBI Taxonomy" id="2607907"/>
    <lineage>
        <taxon>Bacteria</taxon>
        <taxon>Pseudomonadati</taxon>
        <taxon>Bacteroidota</taxon>
        <taxon>Cytophagia</taxon>
        <taxon>Cytophagales</taxon>
        <taxon>Hymenobacteraceae</taxon>
        <taxon>Adhaeribacter</taxon>
    </lineage>
</organism>
<evidence type="ECO:0000313" key="2">
    <source>
        <dbReference type="Proteomes" id="UP000323426"/>
    </source>
</evidence>
<keyword evidence="2" id="KW-1185">Reference proteome</keyword>